<reference evidence="6 7" key="1">
    <citation type="submission" date="2018-06" db="EMBL/GenBank/DDBJ databases">
        <title>Three novel Pseudomonas species isolated from symptomatic oak.</title>
        <authorList>
            <person name="Bueno-Gonzalez V."/>
            <person name="Brady C."/>
        </authorList>
    </citation>
    <scope>NUCLEOTIDE SEQUENCE [LARGE SCALE GENOMIC DNA]</scope>
    <source>
        <strain evidence="6 7">P17C</strain>
    </source>
</reference>
<protein>
    <recommendedName>
        <fullName evidence="5">OmpA-like domain-containing protein</fullName>
    </recommendedName>
</protein>
<dbReference type="PROSITE" id="PS51123">
    <property type="entry name" value="OMPA_2"/>
    <property type="match status" value="1"/>
</dbReference>
<dbReference type="Proteomes" id="UP000292639">
    <property type="component" value="Unassembled WGS sequence"/>
</dbReference>
<evidence type="ECO:0000259" key="5">
    <source>
        <dbReference type="PROSITE" id="PS51123"/>
    </source>
</evidence>
<dbReference type="InterPro" id="IPR050330">
    <property type="entry name" value="Bact_OuterMem_StrucFunc"/>
</dbReference>
<feature type="signal peptide" evidence="4">
    <location>
        <begin position="1"/>
        <end position="22"/>
    </location>
</feature>
<dbReference type="GO" id="GO:0009279">
    <property type="term" value="C:cell outer membrane"/>
    <property type="evidence" value="ECO:0007669"/>
    <property type="project" value="UniProtKB-SubCell"/>
</dbReference>
<proteinExistence type="predicted"/>
<keyword evidence="7" id="KW-1185">Reference proteome</keyword>
<dbReference type="PANTHER" id="PTHR30329:SF17">
    <property type="entry name" value="LIPOPROTEIN YFIB-RELATED"/>
    <property type="match status" value="1"/>
</dbReference>
<sequence>MGNALRLIALLGIILLSGCQSTPPTGLSAEQIAVLKQQGFVWTEDGWEFGLQGKVLFDTDSEHLSHDSQQLIARITNALTGVGIDDIILEGHTDDQGRPSYNEQLSRRRAQTVADAMIGNGMREQAIQIRAMGQSKPIASNQTAAGRSENRRVVIIVGAP</sequence>
<evidence type="ECO:0000256" key="3">
    <source>
        <dbReference type="PROSITE-ProRule" id="PRU00473"/>
    </source>
</evidence>
<evidence type="ECO:0000256" key="4">
    <source>
        <dbReference type="SAM" id="SignalP"/>
    </source>
</evidence>
<gene>
    <name evidence="6" type="ORF">DNJ96_15610</name>
</gene>
<dbReference type="EMBL" id="QJUP01000025">
    <property type="protein sequence ID" value="TBU92009.1"/>
    <property type="molecule type" value="Genomic_DNA"/>
</dbReference>
<dbReference type="InterPro" id="IPR036737">
    <property type="entry name" value="OmpA-like_sf"/>
</dbReference>
<comment type="subcellular location">
    <subcellularLocation>
        <location evidence="1">Cell outer membrane</location>
    </subcellularLocation>
</comment>
<dbReference type="InterPro" id="IPR006664">
    <property type="entry name" value="OMP_bac"/>
</dbReference>
<keyword evidence="4" id="KW-0732">Signal</keyword>
<dbReference type="AlphaFoldDB" id="A0A4Q9R0D1"/>
<organism evidence="6 7">
    <name type="scientific">Stutzerimonas kirkiae</name>
    <dbReference type="NCBI Taxonomy" id="2211392"/>
    <lineage>
        <taxon>Bacteria</taxon>
        <taxon>Pseudomonadati</taxon>
        <taxon>Pseudomonadota</taxon>
        <taxon>Gammaproteobacteria</taxon>
        <taxon>Pseudomonadales</taxon>
        <taxon>Pseudomonadaceae</taxon>
        <taxon>Stutzerimonas</taxon>
    </lineage>
</organism>
<feature type="chain" id="PRO_5020273058" description="OmpA-like domain-containing protein" evidence="4">
    <location>
        <begin position="23"/>
        <end position="160"/>
    </location>
</feature>
<dbReference type="CDD" id="cd07185">
    <property type="entry name" value="OmpA_C-like"/>
    <property type="match status" value="1"/>
</dbReference>
<feature type="domain" description="OmpA-like" evidence="5">
    <location>
        <begin position="44"/>
        <end position="160"/>
    </location>
</feature>
<dbReference type="Gene3D" id="3.30.1330.60">
    <property type="entry name" value="OmpA-like domain"/>
    <property type="match status" value="1"/>
</dbReference>
<dbReference type="PRINTS" id="PR01021">
    <property type="entry name" value="OMPADOMAIN"/>
</dbReference>
<evidence type="ECO:0000256" key="2">
    <source>
        <dbReference type="ARBA" id="ARBA00023136"/>
    </source>
</evidence>
<dbReference type="InterPro" id="IPR006665">
    <property type="entry name" value="OmpA-like"/>
</dbReference>
<evidence type="ECO:0000313" key="6">
    <source>
        <dbReference type="EMBL" id="TBU92009.1"/>
    </source>
</evidence>
<dbReference type="RefSeq" id="WP_131185865.1">
    <property type="nucleotide sequence ID" value="NZ_QJUO01000038.1"/>
</dbReference>
<dbReference type="PANTHER" id="PTHR30329">
    <property type="entry name" value="STATOR ELEMENT OF FLAGELLAR MOTOR COMPLEX"/>
    <property type="match status" value="1"/>
</dbReference>
<dbReference type="OrthoDB" id="9782229at2"/>
<dbReference type="SUPFAM" id="SSF103088">
    <property type="entry name" value="OmpA-like"/>
    <property type="match status" value="1"/>
</dbReference>
<evidence type="ECO:0000256" key="1">
    <source>
        <dbReference type="ARBA" id="ARBA00004442"/>
    </source>
</evidence>
<dbReference type="PRINTS" id="PR01023">
    <property type="entry name" value="NAFLGMOTY"/>
</dbReference>
<accession>A0A4Q9R0D1</accession>
<comment type="caution">
    <text evidence="6">The sequence shown here is derived from an EMBL/GenBank/DDBJ whole genome shotgun (WGS) entry which is preliminary data.</text>
</comment>
<dbReference type="Pfam" id="PF00691">
    <property type="entry name" value="OmpA"/>
    <property type="match status" value="1"/>
</dbReference>
<evidence type="ECO:0000313" key="7">
    <source>
        <dbReference type="Proteomes" id="UP000292639"/>
    </source>
</evidence>
<keyword evidence="2 3" id="KW-0472">Membrane</keyword>
<dbReference type="PROSITE" id="PS51257">
    <property type="entry name" value="PROKAR_LIPOPROTEIN"/>
    <property type="match status" value="1"/>
</dbReference>
<name>A0A4Q9R0D1_9GAMM</name>